<keyword evidence="3" id="KW-0732">Signal</keyword>
<organism evidence="5 6">
    <name type="scientific">Plakobranchus ocellatus</name>
    <dbReference type="NCBI Taxonomy" id="259542"/>
    <lineage>
        <taxon>Eukaryota</taxon>
        <taxon>Metazoa</taxon>
        <taxon>Spiralia</taxon>
        <taxon>Lophotrochozoa</taxon>
        <taxon>Mollusca</taxon>
        <taxon>Gastropoda</taxon>
        <taxon>Heterobranchia</taxon>
        <taxon>Euthyneura</taxon>
        <taxon>Panpulmonata</taxon>
        <taxon>Sacoglossa</taxon>
        <taxon>Placobranchoidea</taxon>
        <taxon>Plakobranchidae</taxon>
        <taxon>Plakobranchus</taxon>
    </lineage>
</organism>
<dbReference type="Pfam" id="PF00337">
    <property type="entry name" value="Gal-bind_lectin"/>
    <property type="match status" value="1"/>
</dbReference>
<gene>
    <name evidence="5" type="ORF">PoB_004330300</name>
</gene>
<evidence type="ECO:0000313" key="5">
    <source>
        <dbReference type="EMBL" id="GFO16798.1"/>
    </source>
</evidence>
<comment type="caution">
    <text evidence="5">The sequence shown here is derived from an EMBL/GenBank/DDBJ whole genome shotgun (WGS) entry which is preliminary data.</text>
</comment>
<accession>A0AAV4BD41</accession>
<dbReference type="InterPro" id="IPR013320">
    <property type="entry name" value="ConA-like_dom_sf"/>
</dbReference>
<evidence type="ECO:0000256" key="1">
    <source>
        <dbReference type="ARBA" id="ARBA00022734"/>
    </source>
</evidence>
<keyword evidence="1 2" id="KW-0430">Lectin</keyword>
<dbReference type="Proteomes" id="UP000735302">
    <property type="component" value="Unassembled WGS sequence"/>
</dbReference>
<reference evidence="5 6" key="1">
    <citation type="journal article" date="2021" name="Elife">
        <title>Chloroplast acquisition without the gene transfer in kleptoplastic sea slugs, Plakobranchus ocellatus.</title>
        <authorList>
            <person name="Maeda T."/>
            <person name="Takahashi S."/>
            <person name="Yoshida T."/>
            <person name="Shimamura S."/>
            <person name="Takaki Y."/>
            <person name="Nagai Y."/>
            <person name="Toyoda A."/>
            <person name="Suzuki Y."/>
            <person name="Arimoto A."/>
            <person name="Ishii H."/>
            <person name="Satoh N."/>
            <person name="Nishiyama T."/>
            <person name="Hasebe M."/>
            <person name="Maruyama T."/>
            <person name="Minagawa J."/>
            <person name="Obokata J."/>
            <person name="Shigenobu S."/>
        </authorList>
    </citation>
    <scope>NUCLEOTIDE SEQUENCE [LARGE SCALE GENOMIC DNA]</scope>
</reference>
<feature type="signal peptide" evidence="3">
    <location>
        <begin position="1"/>
        <end position="33"/>
    </location>
</feature>
<evidence type="ECO:0000256" key="2">
    <source>
        <dbReference type="RuleBase" id="RU102079"/>
    </source>
</evidence>
<evidence type="ECO:0000256" key="3">
    <source>
        <dbReference type="SAM" id="SignalP"/>
    </source>
</evidence>
<dbReference type="PROSITE" id="PS51304">
    <property type="entry name" value="GALECTIN"/>
    <property type="match status" value="1"/>
</dbReference>
<dbReference type="SUPFAM" id="SSF49899">
    <property type="entry name" value="Concanavalin A-like lectins/glucanases"/>
    <property type="match status" value="1"/>
</dbReference>
<evidence type="ECO:0000313" key="6">
    <source>
        <dbReference type="Proteomes" id="UP000735302"/>
    </source>
</evidence>
<feature type="chain" id="PRO_5043774932" description="Galectin" evidence="3">
    <location>
        <begin position="34"/>
        <end position="264"/>
    </location>
</feature>
<dbReference type="InterPro" id="IPR001079">
    <property type="entry name" value="Galectin_CRD"/>
</dbReference>
<protein>
    <recommendedName>
        <fullName evidence="2">Galectin</fullName>
    </recommendedName>
</protein>
<proteinExistence type="predicted"/>
<evidence type="ECO:0000259" key="4">
    <source>
        <dbReference type="PROSITE" id="PS51304"/>
    </source>
</evidence>
<name>A0AAV4BD41_9GAST</name>
<keyword evidence="6" id="KW-1185">Reference proteome</keyword>
<dbReference type="AlphaFoldDB" id="A0AAV4BD41"/>
<dbReference type="Gene3D" id="2.60.120.200">
    <property type="match status" value="1"/>
</dbReference>
<feature type="domain" description="Galectin" evidence="4">
    <location>
        <begin position="131"/>
        <end position="264"/>
    </location>
</feature>
<sequence>MAYFERNNFVSFQCSTLLLLLLCHVIFRPPICSYSLQTSQYNRVKVNTILCASDLLPLPPSACNPLKCARACLHQQNCTSFIFTPRTTSSPCTCSWCPAYSIRGKHVTSMDSLMEIWSPSSSRFVPPPAGVNLPIPGALSEGKALIVGGRIPAQPPSHIVFGVKYYNGDIALQPQVIFNNSGVTETMSYGYRIGAQWHSKWFSDHFPFAADRDFEFFVLATAEGFIFYIDGIFKTTLDSTENMKGEIGYLSFFDPVGCFKYAIF</sequence>
<dbReference type="GO" id="GO:0030246">
    <property type="term" value="F:carbohydrate binding"/>
    <property type="evidence" value="ECO:0007669"/>
    <property type="project" value="UniProtKB-UniRule"/>
</dbReference>
<dbReference type="EMBL" id="BLXT01004716">
    <property type="protein sequence ID" value="GFO16798.1"/>
    <property type="molecule type" value="Genomic_DNA"/>
</dbReference>